<dbReference type="InterPro" id="IPR041588">
    <property type="entry name" value="Integrase_H2C2"/>
</dbReference>
<dbReference type="STRING" id="307972.A0A2G8JKD3"/>
<dbReference type="EMBL" id="MRZV01001716">
    <property type="protein sequence ID" value="PIK36216.1"/>
    <property type="molecule type" value="Genomic_DNA"/>
</dbReference>
<dbReference type="FunFam" id="3.30.420.10:FF:000032">
    <property type="entry name" value="Retrovirus-related Pol polyprotein from transposon 297-like Protein"/>
    <property type="match status" value="1"/>
</dbReference>
<organism evidence="3 4">
    <name type="scientific">Stichopus japonicus</name>
    <name type="common">Sea cucumber</name>
    <dbReference type="NCBI Taxonomy" id="307972"/>
    <lineage>
        <taxon>Eukaryota</taxon>
        <taxon>Metazoa</taxon>
        <taxon>Echinodermata</taxon>
        <taxon>Eleutherozoa</taxon>
        <taxon>Echinozoa</taxon>
        <taxon>Holothuroidea</taxon>
        <taxon>Aspidochirotacea</taxon>
        <taxon>Aspidochirotida</taxon>
        <taxon>Stichopodidae</taxon>
        <taxon>Apostichopus</taxon>
    </lineage>
</organism>
<proteinExistence type="predicted"/>
<dbReference type="Gene3D" id="1.10.340.70">
    <property type="match status" value="1"/>
</dbReference>
<dbReference type="Pfam" id="PF17921">
    <property type="entry name" value="Integrase_H2C2"/>
    <property type="match status" value="1"/>
</dbReference>
<dbReference type="Pfam" id="PF00665">
    <property type="entry name" value="rve"/>
    <property type="match status" value="1"/>
</dbReference>
<evidence type="ECO:0000259" key="2">
    <source>
        <dbReference type="PROSITE" id="PS50994"/>
    </source>
</evidence>
<keyword evidence="4" id="KW-1185">Reference proteome</keyword>
<dbReference type="InterPro" id="IPR036397">
    <property type="entry name" value="RNaseH_sf"/>
</dbReference>
<comment type="caution">
    <text evidence="3">The sequence shown here is derived from an EMBL/GenBank/DDBJ whole genome shotgun (WGS) entry which is preliminary data.</text>
</comment>
<dbReference type="PANTHER" id="PTHR37984:SF15">
    <property type="entry name" value="INTEGRASE CATALYTIC DOMAIN-CONTAINING PROTEIN"/>
    <property type="match status" value="1"/>
</dbReference>
<evidence type="ECO:0000313" key="3">
    <source>
        <dbReference type="EMBL" id="PIK36216.1"/>
    </source>
</evidence>
<protein>
    <recommendedName>
        <fullName evidence="2">Integrase catalytic domain-containing protein</fullName>
    </recommendedName>
</protein>
<name>A0A2G8JKD3_STIJA</name>
<accession>A0A2G8JKD3</accession>
<evidence type="ECO:0000256" key="1">
    <source>
        <dbReference type="SAM" id="MobiDB-lite"/>
    </source>
</evidence>
<dbReference type="Gene3D" id="3.30.420.10">
    <property type="entry name" value="Ribonuclease H-like superfamily/Ribonuclease H"/>
    <property type="match status" value="1"/>
</dbReference>
<dbReference type="GO" id="GO:0003676">
    <property type="term" value="F:nucleic acid binding"/>
    <property type="evidence" value="ECO:0007669"/>
    <property type="project" value="InterPro"/>
</dbReference>
<feature type="compositionally biased region" description="Low complexity" evidence="1">
    <location>
        <begin position="397"/>
        <end position="406"/>
    </location>
</feature>
<gene>
    <name evidence="3" type="ORF">BSL78_26952</name>
</gene>
<dbReference type="OrthoDB" id="4369127at2759"/>
<sequence length="475" mass="54889">MNKIKTINGLLYRVTEDKQKQLILPRVLRNDVLVACHDQAGHQGSNKTLGLVRSRCYWPKMTEHVTSWCDQCDRCVKAKMGPRIKEPLRSMIATRPNEILAIDFTILEKDTTGRENVLVMTDVFSKYTQAVATRNQTAETTAKVLVREWFTKFGVPQRVHSDQGRNFESSLIRSLCSMYQVKKTRSTPYHPEGNGQVERFNRTLHDLLRTLPAKHKRRWSEHLPEVLYAYNAAEHPSTGFSPFYIMFGREPKLPVDFLLNANSDNSDDSPTDEWLLNHAETMRMAYQKAGERMTSEAAKRKVRYDRDAQEKPLALQTRVYLRSHPQGRHKIQDQWSPVIYKIIGRPGGKANYTIQLVDNTGEEKTVHRREIKPCPIVYQEPEVSPTDDDCSPPHRPSTNSDSSTSDSDYDDQPRRSRRSGRGRHRNLYHEPRSVQTNFLETDPTESLDRRLQSIHDRSKQILDAVASLPKRVFYS</sequence>
<reference evidence="3 4" key="1">
    <citation type="journal article" date="2017" name="PLoS Biol.">
        <title>The sea cucumber genome provides insights into morphological evolution and visceral regeneration.</title>
        <authorList>
            <person name="Zhang X."/>
            <person name="Sun L."/>
            <person name="Yuan J."/>
            <person name="Sun Y."/>
            <person name="Gao Y."/>
            <person name="Zhang L."/>
            <person name="Li S."/>
            <person name="Dai H."/>
            <person name="Hamel J.F."/>
            <person name="Liu C."/>
            <person name="Yu Y."/>
            <person name="Liu S."/>
            <person name="Lin W."/>
            <person name="Guo K."/>
            <person name="Jin S."/>
            <person name="Xu P."/>
            <person name="Storey K.B."/>
            <person name="Huan P."/>
            <person name="Zhang T."/>
            <person name="Zhou Y."/>
            <person name="Zhang J."/>
            <person name="Lin C."/>
            <person name="Li X."/>
            <person name="Xing L."/>
            <person name="Huo D."/>
            <person name="Sun M."/>
            <person name="Wang L."/>
            <person name="Mercier A."/>
            <person name="Li F."/>
            <person name="Yang H."/>
            <person name="Xiang J."/>
        </authorList>
    </citation>
    <scope>NUCLEOTIDE SEQUENCE [LARGE SCALE GENOMIC DNA]</scope>
    <source>
        <strain evidence="3">Shaxun</strain>
        <tissue evidence="3">Muscle</tissue>
    </source>
</reference>
<dbReference type="PROSITE" id="PS50994">
    <property type="entry name" value="INTEGRASE"/>
    <property type="match status" value="1"/>
</dbReference>
<dbReference type="PANTHER" id="PTHR37984">
    <property type="entry name" value="PROTEIN CBG26694"/>
    <property type="match status" value="1"/>
</dbReference>
<feature type="region of interest" description="Disordered" evidence="1">
    <location>
        <begin position="361"/>
        <end position="445"/>
    </location>
</feature>
<dbReference type="Proteomes" id="UP000230750">
    <property type="component" value="Unassembled WGS sequence"/>
</dbReference>
<dbReference type="InterPro" id="IPR001584">
    <property type="entry name" value="Integrase_cat-core"/>
</dbReference>
<dbReference type="FunFam" id="1.10.340.70:FF:000001">
    <property type="entry name" value="Retrovirus-related Pol polyprotein from transposon gypsy-like Protein"/>
    <property type="match status" value="1"/>
</dbReference>
<dbReference type="InterPro" id="IPR012337">
    <property type="entry name" value="RNaseH-like_sf"/>
</dbReference>
<evidence type="ECO:0000313" key="4">
    <source>
        <dbReference type="Proteomes" id="UP000230750"/>
    </source>
</evidence>
<dbReference type="AlphaFoldDB" id="A0A2G8JKD3"/>
<feature type="compositionally biased region" description="Basic residues" evidence="1">
    <location>
        <begin position="415"/>
        <end position="426"/>
    </location>
</feature>
<dbReference type="GO" id="GO:0015074">
    <property type="term" value="P:DNA integration"/>
    <property type="evidence" value="ECO:0007669"/>
    <property type="project" value="InterPro"/>
</dbReference>
<dbReference type="InterPro" id="IPR050951">
    <property type="entry name" value="Retrovirus_Pol_polyprotein"/>
</dbReference>
<feature type="domain" description="Integrase catalytic" evidence="2">
    <location>
        <begin position="92"/>
        <end position="250"/>
    </location>
</feature>
<dbReference type="SUPFAM" id="SSF53098">
    <property type="entry name" value="Ribonuclease H-like"/>
    <property type="match status" value="1"/>
</dbReference>